<dbReference type="EMBL" id="CP121196">
    <property type="protein sequence ID" value="XBH16916.1"/>
    <property type="molecule type" value="Genomic_DNA"/>
</dbReference>
<feature type="domain" description="Response regulatory" evidence="2">
    <location>
        <begin position="2"/>
        <end position="118"/>
    </location>
</feature>
<dbReference type="Pfam" id="PF00072">
    <property type="entry name" value="Response_reg"/>
    <property type="match status" value="1"/>
</dbReference>
<dbReference type="InterPro" id="IPR011006">
    <property type="entry name" value="CheY-like_superfamily"/>
</dbReference>
<proteinExistence type="predicted"/>
<dbReference type="PANTHER" id="PTHR43228:SF1">
    <property type="entry name" value="TWO-COMPONENT RESPONSE REGULATOR ARR22"/>
    <property type="match status" value="1"/>
</dbReference>
<evidence type="ECO:0000256" key="1">
    <source>
        <dbReference type="PROSITE-ProRule" id="PRU00169"/>
    </source>
</evidence>
<dbReference type="GO" id="GO:0000160">
    <property type="term" value="P:phosphorelay signal transduction system"/>
    <property type="evidence" value="ECO:0007669"/>
    <property type="project" value="InterPro"/>
</dbReference>
<sequence length="122" mass="13650">MRALIVDDSRFVRGFLLGLLEERGIACEEADDGQAGLVRLRSGVSFDLALIDWNMPVMNGFQMLTSLRAEGFRDLKVMMVTTEAEMDFVIRALDSGADEYLMKPFDEDALIEKLNLLGIAED</sequence>
<name>A0AAU7DHQ6_9BACT</name>
<evidence type="ECO:0000313" key="3">
    <source>
        <dbReference type="EMBL" id="XBH16916.1"/>
    </source>
</evidence>
<organism evidence="3">
    <name type="scientific">Telmatobacter sp. DSM 110680</name>
    <dbReference type="NCBI Taxonomy" id="3036704"/>
    <lineage>
        <taxon>Bacteria</taxon>
        <taxon>Pseudomonadati</taxon>
        <taxon>Acidobacteriota</taxon>
        <taxon>Terriglobia</taxon>
        <taxon>Terriglobales</taxon>
        <taxon>Acidobacteriaceae</taxon>
        <taxon>Telmatobacter</taxon>
    </lineage>
</organism>
<dbReference type="InterPro" id="IPR052048">
    <property type="entry name" value="ST_Response_Regulator"/>
</dbReference>
<dbReference type="PANTHER" id="PTHR43228">
    <property type="entry name" value="TWO-COMPONENT RESPONSE REGULATOR"/>
    <property type="match status" value="1"/>
</dbReference>
<dbReference type="AlphaFoldDB" id="A0AAU7DHQ6"/>
<dbReference type="Gene3D" id="3.40.50.2300">
    <property type="match status" value="1"/>
</dbReference>
<gene>
    <name evidence="3" type="ORF">P8935_20365</name>
</gene>
<evidence type="ECO:0000259" key="2">
    <source>
        <dbReference type="PROSITE" id="PS50110"/>
    </source>
</evidence>
<dbReference type="PROSITE" id="PS50110">
    <property type="entry name" value="RESPONSE_REGULATORY"/>
    <property type="match status" value="1"/>
</dbReference>
<dbReference type="SUPFAM" id="SSF52172">
    <property type="entry name" value="CheY-like"/>
    <property type="match status" value="1"/>
</dbReference>
<accession>A0AAU7DHQ6</accession>
<dbReference type="RefSeq" id="WP_348262146.1">
    <property type="nucleotide sequence ID" value="NZ_CP121196.1"/>
</dbReference>
<keyword evidence="1" id="KW-0597">Phosphoprotein</keyword>
<protein>
    <submittedName>
        <fullName evidence="3">Response regulator</fullName>
    </submittedName>
</protein>
<feature type="modified residue" description="4-aspartylphosphate" evidence="1">
    <location>
        <position position="52"/>
    </location>
</feature>
<reference evidence="3" key="1">
    <citation type="submission" date="2023-03" db="EMBL/GenBank/DDBJ databases">
        <title>Edaphobacter sp.</title>
        <authorList>
            <person name="Huber K.J."/>
            <person name="Papendorf J."/>
            <person name="Pilke C."/>
            <person name="Bunk B."/>
            <person name="Sproeer C."/>
            <person name="Pester M."/>
        </authorList>
    </citation>
    <scope>NUCLEOTIDE SEQUENCE</scope>
    <source>
        <strain evidence="3">DSM 110680</strain>
    </source>
</reference>
<dbReference type="SMART" id="SM00448">
    <property type="entry name" value="REC"/>
    <property type="match status" value="1"/>
</dbReference>
<dbReference type="InterPro" id="IPR001789">
    <property type="entry name" value="Sig_transdc_resp-reg_receiver"/>
</dbReference>